<dbReference type="InterPro" id="IPR056040">
    <property type="entry name" value="DUF7623"/>
</dbReference>
<dbReference type="RefSeq" id="XP_028883903.1">
    <property type="nucleotide sequence ID" value="XM_029024596.1"/>
</dbReference>
<dbReference type="SUPFAM" id="SSF48452">
    <property type="entry name" value="TPR-like"/>
    <property type="match status" value="1"/>
</dbReference>
<dbReference type="Proteomes" id="UP000192257">
    <property type="component" value="Unassembled WGS sequence"/>
</dbReference>
<dbReference type="EMBL" id="NBCO01000010">
    <property type="protein sequence ID" value="ORC89837.1"/>
    <property type="molecule type" value="Genomic_DNA"/>
</dbReference>
<dbReference type="Gene3D" id="1.25.40.10">
    <property type="entry name" value="Tetratricopeptide repeat domain"/>
    <property type="match status" value="1"/>
</dbReference>
<proteinExistence type="predicted"/>
<evidence type="ECO:0000313" key="4">
    <source>
        <dbReference type="EMBL" id="ORC89837.1"/>
    </source>
</evidence>
<keyword evidence="5" id="KW-1185">Reference proteome</keyword>
<keyword evidence="1" id="KW-0963">Cytoplasm</keyword>
<reference evidence="4 5" key="1">
    <citation type="submission" date="2017-03" db="EMBL/GenBank/DDBJ databases">
        <title>An alternative strategy for trypanosome survival in the mammalian bloodstream revealed through genome and transcriptome analysis of the ubiquitous bovine parasite Trypanosoma (Megatrypanum) theileri.</title>
        <authorList>
            <person name="Kelly S."/>
            <person name="Ivens A."/>
            <person name="Mott A."/>
            <person name="O'Neill E."/>
            <person name="Emms D."/>
            <person name="Macleod O."/>
            <person name="Voorheis P."/>
            <person name="Matthews J."/>
            <person name="Matthews K."/>
            <person name="Carrington M."/>
        </authorList>
    </citation>
    <scope>NUCLEOTIDE SEQUENCE [LARGE SCALE GENOMIC DNA]</scope>
    <source>
        <strain evidence="4">Edinburgh</strain>
    </source>
</reference>
<feature type="domain" description="Clu" evidence="3">
    <location>
        <begin position="74"/>
        <end position="340"/>
    </location>
</feature>
<dbReference type="PROSITE" id="PS51823">
    <property type="entry name" value="CLU"/>
    <property type="match status" value="1"/>
</dbReference>
<evidence type="ECO:0000256" key="2">
    <source>
        <dbReference type="SAM" id="MobiDB-lite"/>
    </source>
</evidence>
<evidence type="ECO:0000313" key="5">
    <source>
        <dbReference type="Proteomes" id="UP000192257"/>
    </source>
</evidence>
<name>A0A1X0NYT3_9TRYP</name>
<feature type="compositionally biased region" description="Low complexity" evidence="2">
    <location>
        <begin position="29"/>
        <end position="43"/>
    </location>
</feature>
<gene>
    <name evidence="4" type="ORF">TM35_000101050</name>
</gene>
<accession>A0A1X0NYT3</accession>
<comment type="caution">
    <text evidence="4">The sequence shown here is derived from an EMBL/GenBank/DDBJ whole genome shotgun (WGS) entry which is preliminary data.</text>
</comment>
<dbReference type="Pfam" id="PF24610">
    <property type="entry name" value="DUF7623"/>
    <property type="match status" value="2"/>
</dbReference>
<feature type="region of interest" description="Disordered" evidence="2">
    <location>
        <begin position="1"/>
        <end position="52"/>
    </location>
</feature>
<evidence type="ECO:0000259" key="3">
    <source>
        <dbReference type="PROSITE" id="PS51823"/>
    </source>
</evidence>
<protein>
    <recommendedName>
        <fullName evidence="3">Clu domain-containing protein</fullName>
    </recommendedName>
</protein>
<dbReference type="PANTHER" id="PTHR12601">
    <property type="entry name" value="EUKARYOTIC TRANSLATION INITIATION FACTOR 3 SUBUNIT EIF-3"/>
    <property type="match status" value="1"/>
</dbReference>
<dbReference type="InterPro" id="IPR011990">
    <property type="entry name" value="TPR-like_helical_dom_sf"/>
</dbReference>
<dbReference type="OrthoDB" id="265210at2759"/>
<dbReference type="GeneID" id="39984376"/>
<evidence type="ECO:0000256" key="1">
    <source>
        <dbReference type="ARBA" id="ARBA00022490"/>
    </source>
</evidence>
<dbReference type="Pfam" id="PF13236">
    <property type="entry name" value="CLU"/>
    <property type="match status" value="1"/>
</dbReference>
<sequence>MRRSQTTGTPVRERRSNVMFFPETEMSATVPSPSRSRSPTVSTGSQRVSSAKRLSVVEASRHRLSIRKSAAFPMQQTAPKPFLASCADITRHGRDWNAEFQLAWEMEDNTVSQAESRLEALRRVEREFVADAVRTVKQIVTLDDDGPREMPKFLQCYRVDNIFFRVLPDSRSGRNYVASLRGVLQSRTRLLTVPLSCMLFYRGMPVLAQALVPMPRLPTQLYGADCANNHEVEAEILHMADALNIPFPDGTLEVYEGLDGRFYLTNSNSTLTPLFVDDTIMKRQEMLRICSHVSDGHNDTLSVLDNIEVLDAIVRACMDSESRSVVDSLRNVSEILHSFGVNLCLLKQVMRKIAESKKYDMVILRQVNEFICVEMLARSVKQEFYLEVQGKRVAYDDEVLGATLSKRMGDVFANVDVFQSRFLEVVAKKYGVVDEDDDIIQLLTTVRSTRKADIVARVCALLGVTIEKTGGNRSDMTWHANVNARVIPQLADPREMRILAEKYRTIFTQESHRYAFCFPVRWKVACWEGRYDEALDLVHETATAQYKRYGEQAIVTLYARRSECEVCFATMQKKCIAEGRSLFPGVMKGFEELTCLVTQGRRHIEYGFWILRVALVYQQDDLVVYRSCVEEAVEHFYKAIEKLPAYLKSEHGSWLHLQPYKGLLQCKQLLPSCSVNTKELVEHSIELSTIGWASDFFMLYLWDLSLQLETEGRYEEAIRVLLTAITVSKKKPTVSLDLPTLLLDAAHIYRSWDQEKYCEHCLTLLREAAEKAVQLFGVRSREYAVILNNKGAMEIELNRLAEAGESLEKAGIAFEEAGVPQDDPDYKTYLDNLIYLEQRLSARPTVRRGFLQRYPFLATTADEFPFSAVRPLEDDVFVGLAHQRVRMDGGTTEAKQIEQMMKERVWELFRYIQDGDILKRHPYLPAVIQGVPTASLNLDDDMIFTEFISKMHRSRNHDERRLLECSIRDYVVKKAEDAALQRAYMMRLEQEFNDKHGEYVNLMYPIPWLYVLEDEQFNLLTDELQKNIISQSPTAQIQSIQEKIGRRVREIEEEMFEWRQVLVQWLSPSKLYTVSSKDFIGDVPLLDLLRVRRLADSPDDTSVEKIDTLIRDKLTAMWERAHITRACLAVDDEELHREFPFLTEMPHHQRLSTLLLHEDQMVTNIAAQLRKGSTDNRLQSEMTAAVKTIAAYRRDSNELKKWYYDIESINTANISLETVPMVRDDFYLELWQTRNIAKEGHEENSPLILAVTHRMGQRIMQMNSWMRKVCANGYRRRLRLESKYPFLTRRHRGYTLEALDIEEDEEFMSIVRQRQELVASSDAVLGDIERLGRRANKRVEKIASRRVKETEQMSRRYPFIPNKLEGVETATIRLEDNETFMEKAAYYARLRESGSSDTEVRCRRLAREMENLAIATAREVRIREWRECIESEDLHERYPFLPEEPARGVLLGDVHPVQQPEFRELSNKLDELRQDPTGNAAEISSTEEAMRALVVRFAEERADATEAAHVEYPFLPRRVLGVRLGDLPLNEDELFAAAAKEGIEGKESLLQSRVVQMAMCHNLNEAQLADNDDAVLAQHPYLVYTSRKCFPLRHLPLEDDVVFNERLEEYEDLMQRSFLDEDATASVRFLLASRADELALQEIERIELLKRTFVALEPLSLEDLRHLQDRREFQTFSDDSATNISQVVLEDAKRSIMEEREDRAAKLREVDALRKAYPVLGRNVDPSMLDNPVIAKLVDDHEELMNDSDGNAGKLQKLEEAIAQHASEHNLILRGEQGAVERPHSPSTRYAVDISFSKIEEDLIDDEYYQELIKLQNSVKERNDPADAPLLRRIKAQIDGRRNQIKNDGMKKVANNKKIAARISKRFPFLKPQHCGIPLHRLHLNDDDEIRKYEQERNTILSENKHHTSDIDNIIYDRVEDIARGLQEEESSLEAMLPFLGSTVKGVPLRELSLMEDSAFAKLAAQYTSEEVSSGDAAERARLEQEMRDQAGRIARDVRMARRRDGVRGEDLHERYPFLPEEPARGVLLGDVHPVQQPEFRAGPA</sequence>
<dbReference type="InterPro" id="IPR027523">
    <property type="entry name" value="CLU_prot"/>
</dbReference>
<dbReference type="VEuPathDB" id="TriTrypDB:TM35_000101050"/>
<organism evidence="4 5">
    <name type="scientific">Trypanosoma theileri</name>
    <dbReference type="NCBI Taxonomy" id="67003"/>
    <lineage>
        <taxon>Eukaryota</taxon>
        <taxon>Discoba</taxon>
        <taxon>Euglenozoa</taxon>
        <taxon>Kinetoplastea</taxon>
        <taxon>Metakinetoplastina</taxon>
        <taxon>Trypanosomatida</taxon>
        <taxon>Trypanosomatidae</taxon>
        <taxon>Trypanosoma</taxon>
    </lineage>
</organism>
<dbReference type="InterPro" id="IPR025697">
    <property type="entry name" value="CLU_dom"/>
</dbReference>